<dbReference type="InterPro" id="IPR012851">
    <property type="entry name" value="Spore_coat_CotF-like"/>
</dbReference>
<dbReference type="AlphaFoldDB" id="A0A934TYH8"/>
<dbReference type="RefSeq" id="WP_186833038.1">
    <property type="nucleotide sequence ID" value="NZ_JAEQMG010000048.1"/>
</dbReference>
<protein>
    <submittedName>
        <fullName evidence="1">Spore coat protein</fullName>
    </submittedName>
</protein>
<organism evidence="1 2">
    <name type="scientific">Ruminococcus difficilis</name>
    <dbReference type="NCBI Taxonomy" id="2763069"/>
    <lineage>
        <taxon>Bacteria</taxon>
        <taxon>Bacillati</taxon>
        <taxon>Bacillota</taxon>
        <taxon>Clostridia</taxon>
        <taxon>Eubacteriales</taxon>
        <taxon>Oscillospiraceae</taxon>
        <taxon>Ruminococcus</taxon>
    </lineage>
</organism>
<reference evidence="1" key="1">
    <citation type="submission" date="2021-01" db="EMBL/GenBank/DDBJ databases">
        <title>Genome public.</title>
        <authorList>
            <person name="Liu C."/>
            <person name="Sun Q."/>
        </authorList>
    </citation>
    <scope>NUCLEOTIDE SEQUENCE</scope>
    <source>
        <strain evidence="1">M6</strain>
    </source>
</reference>
<gene>
    <name evidence="1" type="ORF">JKK62_05275</name>
</gene>
<evidence type="ECO:0000313" key="2">
    <source>
        <dbReference type="Proteomes" id="UP000633365"/>
    </source>
</evidence>
<sequence>MDDKNLMQNLLMLEKGCCDLYLHGAVESATQNVLGAFNSALDDSLSMQDEIYTKMTNKGWYNVCDVEQTKIDQLKQKFATAQ</sequence>
<evidence type="ECO:0000313" key="1">
    <source>
        <dbReference type="EMBL" id="MBK6088066.1"/>
    </source>
</evidence>
<proteinExistence type="predicted"/>
<dbReference type="EMBL" id="JAEQMG010000048">
    <property type="protein sequence ID" value="MBK6088066.1"/>
    <property type="molecule type" value="Genomic_DNA"/>
</dbReference>
<comment type="caution">
    <text evidence="1">The sequence shown here is derived from an EMBL/GenBank/DDBJ whole genome shotgun (WGS) entry which is preliminary data.</text>
</comment>
<keyword evidence="1" id="KW-0167">Capsid protein</keyword>
<name>A0A934TYH8_9FIRM</name>
<keyword evidence="2" id="KW-1185">Reference proteome</keyword>
<dbReference type="Proteomes" id="UP000633365">
    <property type="component" value="Unassembled WGS sequence"/>
</dbReference>
<accession>A0A934TYH8</accession>
<dbReference type="Pfam" id="PF07875">
    <property type="entry name" value="Coat_F"/>
    <property type="match status" value="1"/>
</dbReference>
<keyword evidence="1" id="KW-0946">Virion</keyword>